<dbReference type="Gene3D" id="1.10.1740.10">
    <property type="match status" value="1"/>
</dbReference>
<dbReference type="InterPro" id="IPR007627">
    <property type="entry name" value="RNA_pol_sigma70_r2"/>
</dbReference>
<evidence type="ECO:0000259" key="8">
    <source>
        <dbReference type="Pfam" id="PF08281"/>
    </source>
</evidence>
<sequence>MTMTISTPADRETATADSDPELAARFEREALPLRDVLLRGARRLTTNEADAEDLLQDTLLAAYKGFRTFTPGTNIQAWLFRIMQNRWINNFRRKQRRVDEVTMDGITEGALAAGTRRAPAAPHSVEAELFGAIADDDVTAALGALPEGYRLVLYYAEVEGYTYAETAAILSIPPGTVMSRVYRARQRLRIALAHKAVGRGAELDDEIAA</sequence>
<dbReference type="SUPFAM" id="SSF88946">
    <property type="entry name" value="Sigma2 domain of RNA polymerase sigma factors"/>
    <property type="match status" value="1"/>
</dbReference>
<keyword evidence="3 6" id="KW-0731">Sigma factor</keyword>
<dbReference type="InterPro" id="IPR014284">
    <property type="entry name" value="RNA_pol_sigma-70_dom"/>
</dbReference>
<comment type="similarity">
    <text evidence="1 6">Belongs to the sigma-70 factor family. ECF subfamily.</text>
</comment>
<dbReference type="InterPro" id="IPR013249">
    <property type="entry name" value="RNA_pol_sigma70_r4_t2"/>
</dbReference>
<keyword evidence="5 6" id="KW-0804">Transcription</keyword>
<evidence type="ECO:0000256" key="3">
    <source>
        <dbReference type="ARBA" id="ARBA00023082"/>
    </source>
</evidence>
<reference evidence="9" key="1">
    <citation type="submission" date="2023-07" db="EMBL/GenBank/DDBJ databases">
        <title>Degradation of tert-butanol by M. austroafricanum TBA100.</title>
        <authorList>
            <person name="Helbich S."/>
            <person name="Vainshtein Y."/>
        </authorList>
    </citation>
    <scope>NUCLEOTIDE SEQUENCE</scope>
    <source>
        <strain evidence="9">TBA100</strain>
    </source>
</reference>
<evidence type="ECO:0000256" key="1">
    <source>
        <dbReference type="ARBA" id="ARBA00010641"/>
    </source>
</evidence>
<dbReference type="Pfam" id="PF04542">
    <property type="entry name" value="Sigma70_r2"/>
    <property type="match status" value="1"/>
</dbReference>
<dbReference type="SUPFAM" id="SSF88659">
    <property type="entry name" value="Sigma3 and sigma4 domains of RNA polymerase sigma factors"/>
    <property type="match status" value="1"/>
</dbReference>
<evidence type="ECO:0000313" key="9">
    <source>
        <dbReference type="EMBL" id="MDN4520029.1"/>
    </source>
</evidence>
<evidence type="ECO:0000256" key="2">
    <source>
        <dbReference type="ARBA" id="ARBA00023015"/>
    </source>
</evidence>
<dbReference type="NCBIfam" id="TIGR02937">
    <property type="entry name" value="sigma70-ECF"/>
    <property type="match status" value="1"/>
</dbReference>
<name>A0ABT8HGY8_MYCAO</name>
<dbReference type="PANTHER" id="PTHR43133:SF59">
    <property type="entry name" value="ECF RNA POLYMERASE SIGMA FACTOR SIGR"/>
    <property type="match status" value="1"/>
</dbReference>
<feature type="domain" description="RNA polymerase sigma-70 region 2" evidence="7">
    <location>
        <begin position="35"/>
        <end position="97"/>
    </location>
</feature>
<organism evidence="9 10">
    <name type="scientific">Mycolicibacterium austroafricanum</name>
    <name type="common">Mycobacterium austroafricanum</name>
    <dbReference type="NCBI Taxonomy" id="39687"/>
    <lineage>
        <taxon>Bacteria</taxon>
        <taxon>Bacillati</taxon>
        <taxon>Actinomycetota</taxon>
        <taxon>Actinomycetes</taxon>
        <taxon>Mycobacteriales</taxon>
        <taxon>Mycobacteriaceae</taxon>
        <taxon>Mycolicibacterium</taxon>
    </lineage>
</organism>
<comment type="caution">
    <text evidence="9">The sequence shown here is derived from an EMBL/GenBank/DDBJ whole genome shotgun (WGS) entry which is preliminary data.</text>
</comment>
<dbReference type="InterPro" id="IPR013324">
    <property type="entry name" value="RNA_pol_sigma_r3/r4-like"/>
</dbReference>
<dbReference type="Gene3D" id="1.10.10.10">
    <property type="entry name" value="Winged helix-like DNA-binding domain superfamily/Winged helix DNA-binding domain"/>
    <property type="match status" value="1"/>
</dbReference>
<dbReference type="CDD" id="cd06171">
    <property type="entry name" value="Sigma70_r4"/>
    <property type="match status" value="1"/>
</dbReference>
<dbReference type="RefSeq" id="WP_105387888.1">
    <property type="nucleotide sequence ID" value="NZ_CP070380.1"/>
</dbReference>
<keyword evidence="10" id="KW-1185">Reference proteome</keyword>
<dbReference type="Proteomes" id="UP001172687">
    <property type="component" value="Unassembled WGS sequence"/>
</dbReference>
<evidence type="ECO:0000256" key="4">
    <source>
        <dbReference type="ARBA" id="ARBA00023125"/>
    </source>
</evidence>
<evidence type="ECO:0000259" key="7">
    <source>
        <dbReference type="Pfam" id="PF04542"/>
    </source>
</evidence>
<feature type="domain" description="RNA polymerase sigma factor 70 region 4 type 2" evidence="8">
    <location>
        <begin position="137"/>
        <end position="188"/>
    </location>
</feature>
<evidence type="ECO:0000313" key="10">
    <source>
        <dbReference type="Proteomes" id="UP001172687"/>
    </source>
</evidence>
<proteinExistence type="inferred from homology"/>
<dbReference type="EMBL" id="JAUHTC010000065">
    <property type="protein sequence ID" value="MDN4520029.1"/>
    <property type="molecule type" value="Genomic_DNA"/>
</dbReference>
<dbReference type="Pfam" id="PF08281">
    <property type="entry name" value="Sigma70_r4_2"/>
    <property type="match status" value="1"/>
</dbReference>
<evidence type="ECO:0000256" key="5">
    <source>
        <dbReference type="ARBA" id="ARBA00023163"/>
    </source>
</evidence>
<dbReference type="InterPro" id="IPR039425">
    <property type="entry name" value="RNA_pol_sigma-70-like"/>
</dbReference>
<accession>A0ABT8HGY8</accession>
<dbReference type="PANTHER" id="PTHR43133">
    <property type="entry name" value="RNA POLYMERASE ECF-TYPE SIGMA FACTO"/>
    <property type="match status" value="1"/>
</dbReference>
<gene>
    <name evidence="9" type="ORF">QYF68_19725</name>
</gene>
<dbReference type="InterPro" id="IPR013325">
    <property type="entry name" value="RNA_pol_sigma_r2"/>
</dbReference>
<keyword evidence="4 6" id="KW-0238">DNA-binding</keyword>
<dbReference type="PROSITE" id="PS01063">
    <property type="entry name" value="SIGMA70_ECF"/>
    <property type="match status" value="1"/>
</dbReference>
<evidence type="ECO:0000256" key="6">
    <source>
        <dbReference type="RuleBase" id="RU000716"/>
    </source>
</evidence>
<dbReference type="InterPro" id="IPR036388">
    <property type="entry name" value="WH-like_DNA-bd_sf"/>
</dbReference>
<dbReference type="InterPro" id="IPR000838">
    <property type="entry name" value="RNA_pol_sigma70_ECF_CS"/>
</dbReference>
<keyword evidence="2 6" id="KW-0805">Transcription regulation</keyword>
<protein>
    <recommendedName>
        <fullName evidence="6">RNA polymerase sigma factor</fullName>
    </recommendedName>
</protein>